<dbReference type="PROSITE" id="PS00107">
    <property type="entry name" value="PROTEIN_KINASE_ATP"/>
    <property type="match status" value="1"/>
</dbReference>
<dbReference type="AlphaFoldDB" id="A0AAQ3PW23"/>
<evidence type="ECO:0000256" key="4">
    <source>
        <dbReference type="ARBA" id="ARBA00022553"/>
    </source>
</evidence>
<dbReference type="SUPFAM" id="SSF52058">
    <property type="entry name" value="L domain-like"/>
    <property type="match status" value="1"/>
</dbReference>
<dbReference type="EC" id="2.7.11.1" evidence="2"/>
<evidence type="ECO:0000256" key="9">
    <source>
        <dbReference type="ARBA" id="ARBA00022737"/>
    </source>
</evidence>
<dbReference type="InterPro" id="IPR017441">
    <property type="entry name" value="Protein_kinase_ATP_BS"/>
</dbReference>
<dbReference type="Pfam" id="PF13855">
    <property type="entry name" value="LRR_8"/>
    <property type="match status" value="1"/>
</dbReference>
<keyword evidence="13 20" id="KW-1133">Transmembrane helix</keyword>
<dbReference type="InterPro" id="IPR024788">
    <property type="entry name" value="Malectin-like_Carb-bd_dom"/>
</dbReference>
<dbReference type="Gene3D" id="1.10.510.10">
    <property type="entry name" value="Transferase(Phosphotransferase) domain 1"/>
    <property type="match status" value="1"/>
</dbReference>
<dbReference type="Gene3D" id="3.80.10.10">
    <property type="entry name" value="Ribonuclease Inhibitor"/>
    <property type="match status" value="1"/>
</dbReference>
<dbReference type="PROSITE" id="PS00108">
    <property type="entry name" value="PROTEIN_KINASE_ST"/>
    <property type="match status" value="1"/>
</dbReference>
<sequence length="909" mass="101233">MDSWLWSITVIIFITVHGRQLHASEGFISIDCGISSNANYSDSKTKLQYVSDDQFTDAGINYNISSDYSSYQPPIVYQNSSHYSLEDQLLTLRSFPDAPRSCYSLKPVIPNKKFLVRATFFYGNYDGKNSSNIKFDLHIDVNFWQTVNITDPANGCFLEAVVVSLGNSISVCLINTGSGTPFISALDLRPLQDDMYPAANTTQYLNYAFRVNVGPDIGSSLVRYPDDPYDRIWWPATEPNWVQISTAQMLSSPDDYAFHPPMIVMQTAAAPVNSSIMEFNWTFADTEAPNNEFYVNLFFAELQFSASRTFDVYLNGRFFHSAPQRYLFMSILYSASPLDASSEYLWALNSTGLSPLPPFINAVEGFTAMHLTQAATDSGDAVDAINAIKKHYQVKRNWMGDPCSPKQYSWDGLDCTYLTMLRITTLNMSSSALIGVMSPSFANLTKIKYLNLSYNNLTGPIPDALGTLSSLQVLDLTGNNLTGTVPDSLLKRSQGELTFRYDGNPYLCANGSCKSKKTGTAIIVIPCVVSVVLVLLLVVIFTVWRVTKSQGKCFLLHIQASKNNMLQLENRLFTYKQLEKITKKFTNLLGKGGFGNVFLGCLEDGTQVAVKMRSQSSSQGTKEFLAEAQNLTKIHHKNLVSLVGYCMDRDHLALVYEFLSRGTLQDHLRDKAGDVSVLSWEQRLHIAVDAAQGLEYLHRGCKPPLIHRDVKSSNILLGESLEAKIADFGLSRAFDQKRSHVSTTVVGTPGYLDPEYYSSFQVSEKSDVYGFGVVILELITGRPSIFVTDKQSASLVVWVRQRLASGYIEDIVDARLQRLQYDVNSIWKAADVALRCTELAVHKRPAMADVVLELKESLALEIGYRKSEIPSASNNSTYARGTEISHTNDTSSTSLLELEHISSFTPSFR</sequence>
<evidence type="ECO:0000256" key="10">
    <source>
        <dbReference type="ARBA" id="ARBA00022741"/>
    </source>
</evidence>
<dbReference type="InterPro" id="IPR011009">
    <property type="entry name" value="Kinase-like_dom_sf"/>
</dbReference>
<dbReference type="Proteomes" id="UP001327560">
    <property type="component" value="Chromosome 1"/>
</dbReference>
<evidence type="ECO:0000256" key="11">
    <source>
        <dbReference type="ARBA" id="ARBA00022777"/>
    </source>
</evidence>
<keyword evidence="5" id="KW-0433">Leucine-rich repeat</keyword>
<keyword evidence="15 23" id="KW-0675">Receptor</keyword>
<keyword evidence="6" id="KW-0808">Transferase</keyword>
<feature type="binding site" evidence="18">
    <location>
        <position position="611"/>
    </location>
    <ligand>
        <name>ATP</name>
        <dbReference type="ChEBI" id="CHEBI:30616"/>
    </ligand>
</feature>
<evidence type="ECO:0000256" key="2">
    <source>
        <dbReference type="ARBA" id="ARBA00012513"/>
    </source>
</evidence>
<keyword evidence="24" id="KW-1185">Reference proteome</keyword>
<dbReference type="InterPro" id="IPR008271">
    <property type="entry name" value="Ser/Thr_kinase_AS"/>
</dbReference>
<evidence type="ECO:0000256" key="20">
    <source>
        <dbReference type="SAM" id="Phobius"/>
    </source>
</evidence>
<dbReference type="PANTHER" id="PTHR45631">
    <property type="entry name" value="OS07G0107800 PROTEIN-RELATED"/>
    <property type="match status" value="1"/>
</dbReference>
<evidence type="ECO:0000256" key="5">
    <source>
        <dbReference type="ARBA" id="ARBA00022614"/>
    </source>
</evidence>
<feature type="domain" description="Protein kinase" evidence="22">
    <location>
        <begin position="583"/>
        <end position="858"/>
    </location>
</feature>
<comment type="subcellular location">
    <subcellularLocation>
        <location evidence="1">Cell membrane</location>
        <topology evidence="1">Single-pass membrane protein</topology>
    </subcellularLocation>
</comment>
<keyword evidence="8 21" id="KW-0732">Signal</keyword>
<evidence type="ECO:0000256" key="8">
    <source>
        <dbReference type="ARBA" id="ARBA00022729"/>
    </source>
</evidence>
<comment type="catalytic activity">
    <reaction evidence="16">
        <text>L-threonyl-[protein] + ATP = O-phospho-L-threonyl-[protein] + ADP + H(+)</text>
        <dbReference type="Rhea" id="RHEA:46608"/>
        <dbReference type="Rhea" id="RHEA-COMP:11060"/>
        <dbReference type="Rhea" id="RHEA-COMP:11605"/>
        <dbReference type="ChEBI" id="CHEBI:15378"/>
        <dbReference type="ChEBI" id="CHEBI:30013"/>
        <dbReference type="ChEBI" id="CHEBI:30616"/>
        <dbReference type="ChEBI" id="CHEBI:61977"/>
        <dbReference type="ChEBI" id="CHEBI:456216"/>
        <dbReference type="EC" id="2.7.11.1"/>
    </reaction>
</comment>
<keyword evidence="14 20" id="KW-0472">Membrane</keyword>
<evidence type="ECO:0000256" key="16">
    <source>
        <dbReference type="ARBA" id="ARBA00047899"/>
    </source>
</evidence>
<dbReference type="EMBL" id="CP136890">
    <property type="protein sequence ID" value="WOK91455.1"/>
    <property type="molecule type" value="Genomic_DNA"/>
</dbReference>
<proteinExistence type="predicted"/>
<evidence type="ECO:0000256" key="21">
    <source>
        <dbReference type="SAM" id="SignalP"/>
    </source>
</evidence>
<dbReference type="FunFam" id="3.80.10.10:FF:000129">
    <property type="entry name" value="Leucine-rich repeat receptor-like kinase"/>
    <property type="match status" value="1"/>
</dbReference>
<name>A0AAQ3PW23_9LILI</name>
<evidence type="ECO:0000256" key="18">
    <source>
        <dbReference type="PROSITE-ProRule" id="PRU10141"/>
    </source>
</evidence>
<dbReference type="SMART" id="SM00220">
    <property type="entry name" value="S_TKc"/>
    <property type="match status" value="1"/>
</dbReference>
<evidence type="ECO:0000256" key="6">
    <source>
        <dbReference type="ARBA" id="ARBA00022679"/>
    </source>
</evidence>
<protein>
    <recommendedName>
        <fullName evidence="2">non-specific serine/threonine protein kinase</fullName>
        <ecNumber evidence="2">2.7.11.1</ecNumber>
    </recommendedName>
</protein>
<keyword evidence="9" id="KW-0677">Repeat</keyword>
<keyword evidence="12 18" id="KW-0067">ATP-binding</keyword>
<dbReference type="PROSITE" id="PS50011">
    <property type="entry name" value="PROTEIN_KINASE_DOM"/>
    <property type="match status" value="1"/>
</dbReference>
<evidence type="ECO:0000313" key="23">
    <source>
        <dbReference type="EMBL" id="WOK91455.1"/>
    </source>
</evidence>
<dbReference type="SUPFAM" id="SSF56112">
    <property type="entry name" value="Protein kinase-like (PK-like)"/>
    <property type="match status" value="1"/>
</dbReference>
<evidence type="ECO:0000259" key="22">
    <source>
        <dbReference type="PROSITE" id="PS50011"/>
    </source>
</evidence>
<reference evidence="23 24" key="1">
    <citation type="submission" date="2023-10" db="EMBL/GenBank/DDBJ databases">
        <title>Chromosome-scale genome assembly provides insights into flower coloration mechanisms of Canna indica.</title>
        <authorList>
            <person name="Li C."/>
        </authorList>
    </citation>
    <scope>NUCLEOTIDE SEQUENCE [LARGE SCALE GENOMIC DNA]</scope>
    <source>
        <tissue evidence="23">Flower</tissue>
    </source>
</reference>
<keyword evidence="4" id="KW-0597">Phosphoprotein</keyword>
<dbReference type="InterPro" id="IPR001611">
    <property type="entry name" value="Leu-rich_rpt"/>
</dbReference>
<accession>A0AAQ3PW23</accession>
<evidence type="ECO:0000313" key="24">
    <source>
        <dbReference type="Proteomes" id="UP001327560"/>
    </source>
</evidence>
<feature type="transmembrane region" description="Helical" evidence="20">
    <location>
        <begin position="521"/>
        <end position="544"/>
    </location>
</feature>
<dbReference type="CDD" id="cd14066">
    <property type="entry name" value="STKc_IRAK"/>
    <property type="match status" value="1"/>
</dbReference>
<dbReference type="GO" id="GO:0005524">
    <property type="term" value="F:ATP binding"/>
    <property type="evidence" value="ECO:0007669"/>
    <property type="project" value="UniProtKB-UniRule"/>
</dbReference>
<evidence type="ECO:0000256" key="1">
    <source>
        <dbReference type="ARBA" id="ARBA00004162"/>
    </source>
</evidence>
<dbReference type="Pfam" id="PF12819">
    <property type="entry name" value="Malectin_like"/>
    <property type="match status" value="1"/>
</dbReference>
<dbReference type="GO" id="GO:0004674">
    <property type="term" value="F:protein serine/threonine kinase activity"/>
    <property type="evidence" value="ECO:0007669"/>
    <property type="project" value="UniProtKB-KW"/>
</dbReference>
<feature type="chain" id="PRO_5043035544" description="non-specific serine/threonine protein kinase" evidence="21">
    <location>
        <begin position="19"/>
        <end position="909"/>
    </location>
</feature>
<dbReference type="Gene3D" id="3.30.200.20">
    <property type="entry name" value="Phosphorylase Kinase, domain 1"/>
    <property type="match status" value="1"/>
</dbReference>
<keyword evidence="3" id="KW-0723">Serine/threonine-protein kinase</keyword>
<dbReference type="PANTHER" id="PTHR45631:SF204">
    <property type="entry name" value="OS01G0810800 PROTEIN"/>
    <property type="match status" value="1"/>
</dbReference>
<keyword evidence="11 23" id="KW-0418">Kinase</keyword>
<comment type="catalytic activity">
    <reaction evidence="17">
        <text>L-seryl-[protein] + ATP = O-phospho-L-seryl-[protein] + ADP + H(+)</text>
        <dbReference type="Rhea" id="RHEA:17989"/>
        <dbReference type="Rhea" id="RHEA-COMP:9863"/>
        <dbReference type="Rhea" id="RHEA-COMP:11604"/>
        <dbReference type="ChEBI" id="CHEBI:15378"/>
        <dbReference type="ChEBI" id="CHEBI:29999"/>
        <dbReference type="ChEBI" id="CHEBI:30616"/>
        <dbReference type="ChEBI" id="CHEBI:83421"/>
        <dbReference type="ChEBI" id="CHEBI:456216"/>
        <dbReference type="EC" id="2.7.11.1"/>
    </reaction>
</comment>
<evidence type="ECO:0000256" key="15">
    <source>
        <dbReference type="ARBA" id="ARBA00023170"/>
    </source>
</evidence>
<evidence type="ECO:0000256" key="13">
    <source>
        <dbReference type="ARBA" id="ARBA00022989"/>
    </source>
</evidence>
<evidence type="ECO:0000256" key="7">
    <source>
        <dbReference type="ARBA" id="ARBA00022692"/>
    </source>
</evidence>
<feature type="region of interest" description="Disordered" evidence="19">
    <location>
        <begin position="871"/>
        <end position="891"/>
    </location>
</feature>
<gene>
    <name evidence="23" type="ORF">Cni_G00146</name>
</gene>
<keyword evidence="7 20" id="KW-0812">Transmembrane</keyword>
<dbReference type="Pfam" id="PF07714">
    <property type="entry name" value="PK_Tyr_Ser-Thr"/>
    <property type="match status" value="1"/>
</dbReference>
<dbReference type="GO" id="GO:0005886">
    <property type="term" value="C:plasma membrane"/>
    <property type="evidence" value="ECO:0007669"/>
    <property type="project" value="UniProtKB-SubCell"/>
</dbReference>
<keyword evidence="10 18" id="KW-0547">Nucleotide-binding</keyword>
<dbReference type="FunFam" id="3.30.200.20:FF:000178">
    <property type="entry name" value="serine/threonine-protein kinase PBS1-like"/>
    <property type="match status" value="1"/>
</dbReference>
<evidence type="ECO:0000256" key="14">
    <source>
        <dbReference type="ARBA" id="ARBA00023136"/>
    </source>
</evidence>
<feature type="signal peptide" evidence="21">
    <location>
        <begin position="1"/>
        <end position="18"/>
    </location>
</feature>
<evidence type="ECO:0000256" key="19">
    <source>
        <dbReference type="SAM" id="MobiDB-lite"/>
    </source>
</evidence>
<dbReference type="InterPro" id="IPR001245">
    <property type="entry name" value="Ser-Thr/Tyr_kinase_cat_dom"/>
</dbReference>
<organism evidence="23 24">
    <name type="scientific">Canna indica</name>
    <name type="common">Indian-shot</name>
    <dbReference type="NCBI Taxonomy" id="4628"/>
    <lineage>
        <taxon>Eukaryota</taxon>
        <taxon>Viridiplantae</taxon>
        <taxon>Streptophyta</taxon>
        <taxon>Embryophyta</taxon>
        <taxon>Tracheophyta</taxon>
        <taxon>Spermatophyta</taxon>
        <taxon>Magnoliopsida</taxon>
        <taxon>Liliopsida</taxon>
        <taxon>Zingiberales</taxon>
        <taxon>Cannaceae</taxon>
        <taxon>Canna</taxon>
    </lineage>
</organism>
<evidence type="ECO:0000256" key="3">
    <source>
        <dbReference type="ARBA" id="ARBA00022527"/>
    </source>
</evidence>
<dbReference type="InterPro" id="IPR000719">
    <property type="entry name" value="Prot_kinase_dom"/>
</dbReference>
<dbReference type="InterPro" id="IPR032675">
    <property type="entry name" value="LRR_dom_sf"/>
</dbReference>
<dbReference type="FunFam" id="1.10.510.10:FF:000146">
    <property type="entry name" value="LRR receptor-like serine/threonine-protein kinase IOS1"/>
    <property type="match status" value="1"/>
</dbReference>
<evidence type="ECO:0000256" key="17">
    <source>
        <dbReference type="ARBA" id="ARBA00048679"/>
    </source>
</evidence>
<evidence type="ECO:0000256" key="12">
    <source>
        <dbReference type="ARBA" id="ARBA00022840"/>
    </source>
</evidence>